<proteinExistence type="predicted"/>
<evidence type="ECO:0000313" key="2">
    <source>
        <dbReference type="Ensembl" id="ENSCHIP00000030300.1"/>
    </source>
</evidence>
<dbReference type="Proteomes" id="UP000291000">
    <property type="component" value="Chromosome 18"/>
</dbReference>
<sequence>VISTKKKEKCGERHEDAVNELVKEGEMAAEEDSQKTKGTKRKAENVLAR</sequence>
<organism evidence="2 3">
    <name type="scientific">Capra hircus</name>
    <name type="common">Goat</name>
    <dbReference type="NCBI Taxonomy" id="9925"/>
    <lineage>
        <taxon>Eukaryota</taxon>
        <taxon>Metazoa</taxon>
        <taxon>Chordata</taxon>
        <taxon>Craniata</taxon>
        <taxon>Vertebrata</taxon>
        <taxon>Euteleostomi</taxon>
        <taxon>Mammalia</taxon>
        <taxon>Eutheria</taxon>
        <taxon>Laurasiatheria</taxon>
        <taxon>Artiodactyla</taxon>
        <taxon>Ruminantia</taxon>
        <taxon>Pecora</taxon>
        <taxon>Bovidae</taxon>
        <taxon>Caprinae</taxon>
        <taxon>Capra</taxon>
    </lineage>
</organism>
<reference evidence="2" key="3">
    <citation type="submission" date="2025-09" db="UniProtKB">
        <authorList>
            <consortium name="Ensembl"/>
        </authorList>
    </citation>
    <scope>IDENTIFICATION</scope>
</reference>
<evidence type="ECO:0000313" key="3">
    <source>
        <dbReference type="Proteomes" id="UP000291000"/>
    </source>
</evidence>
<dbReference type="AlphaFoldDB" id="A0A452G128"/>
<evidence type="ECO:0000256" key="1">
    <source>
        <dbReference type="SAM" id="MobiDB-lite"/>
    </source>
</evidence>
<dbReference type="Ensembl" id="ENSCHIT00000038171.1">
    <property type="protein sequence ID" value="ENSCHIP00000030300.1"/>
    <property type="gene ID" value="ENSCHIG00000025111.1"/>
</dbReference>
<protein>
    <submittedName>
        <fullName evidence="2">Uncharacterized protein</fullName>
    </submittedName>
</protein>
<keyword evidence="3" id="KW-1185">Reference proteome</keyword>
<dbReference type="Bgee" id="ENSCHIG00000025111">
    <property type="expression patterns" value="Expressed in prefrontal cortex and 17 other cell types or tissues"/>
</dbReference>
<reference evidence="2" key="2">
    <citation type="submission" date="2025-08" db="UniProtKB">
        <authorList>
            <consortium name="Ensembl"/>
        </authorList>
    </citation>
    <scope>IDENTIFICATION</scope>
</reference>
<dbReference type="STRING" id="9925.ENSCHIP00000030300"/>
<accession>A0A452G128</accession>
<reference evidence="2 3" key="1">
    <citation type="submission" date="2016-04" db="EMBL/GenBank/DDBJ databases">
        <title>Polished mammalian reference genomes with single-molecule sequencing and chromosome conformation capture applied to the Capra hircus genome.</title>
        <authorList>
            <person name="Bickhart D.M."/>
            <person name="Koren S."/>
            <person name="Rosen B."/>
            <person name="Hastie A."/>
            <person name="Liachko I."/>
            <person name="Sullivan S.T."/>
            <person name="Burton J."/>
            <person name="Sayre B.L."/>
            <person name="Huson H.J."/>
            <person name="Lee J."/>
            <person name="Lam E."/>
            <person name="Kelley C.M."/>
            <person name="Hutchison J.L."/>
            <person name="Zhou Y."/>
            <person name="Sun J."/>
            <person name="Crisa A."/>
            <person name="Schwartz J.C."/>
            <person name="Hammond J.A."/>
            <person name="Schroeder S.G."/>
            <person name="Liu G.E."/>
            <person name="Dunham M."/>
            <person name="Shendure J."/>
            <person name="Sonstegard T.S."/>
            <person name="Phillippy A.M."/>
            <person name="Van Tassell C.P."/>
            <person name="Smith T.P."/>
        </authorList>
    </citation>
    <scope>NUCLEOTIDE SEQUENCE [LARGE SCALE GENOMIC DNA]</scope>
</reference>
<dbReference type="EMBL" id="LWLT01000020">
    <property type="status" value="NOT_ANNOTATED_CDS"/>
    <property type="molecule type" value="Genomic_DNA"/>
</dbReference>
<dbReference type="GeneTree" id="ENSGT00960000192531"/>
<name>A0A452G128_CAPHI</name>
<feature type="region of interest" description="Disordered" evidence="1">
    <location>
        <begin position="22"/>
        <end position="49"/>
    </location>
</feature>